<dbReference type="RefSeq" id="WP_155171407.1">
    <property type="nucleotide sequence ID" value="NZ_BAAAFL010000053.1"/>
</dbReference>
<keyword evidence="3" id="KW-1185">Reference proteome</keyword>
<evidence type="ECO:0000313" key="3">
    <source>
        <dbReference type="Proteomes" id="UP000798808"/>
    </source>
</evidence>
<comment type="caution">
    <text evidence="2">The sequence shown here is derived from an EMBL/GenBank/DDBJ whole genome shotgun (WGS) entry which is preliminary data.</text>
</comment>
<gene>
    <name evidence="2" type="ORF">E1163_10480</name>
</gene>
<sequence length="114" mass="12140">MKDKTGTGRPALSRSSFLLPPAKGNILIKCSIASVCHMDVTEAPKVKEDSMRNLLKQLMAVIVLTVSLAACEDHDVKPVNADAPKIDVLNGQADDTTGGGEDEEDPIIQEVTNP</sequence>
<proteinExistence type="predicted"/>
<evidence type="ECO:0000256" key="1">
    <source>
        <dbReference type="SAM" id="MobiDB-lite"/>
    </source>
</evidence>
<dbReference type="EMBL" id="SMLW01000508">
    <property type="protein sequence ID" value="MTI25368.1"/>
    <property type="molecule type" value="Genomic_DNA"/>
</dbReference>
<reference evidence="2 3" key="1">
    <citation type="submission" date="2019-02" db="EMBL/GenBank/DDBJ databases">
        <authorList>
            <person name="Goldberg S.R."/>
            <person name="Haltli B.A."/>
            <person name="Correa H."/>
            <person name="Russell K.G."/>
        </authorList>
    </citation>
    <scope>NUCLEOTIDE SEQUENCE [LARGE SCALE GENOMIC DNA]</scope>
    <source>
        <strain evidence="2 3">JCM 16186</strain>
    </source>
</reference>
<dbReference type="Proteomes" id="UP000798808">
    <property type="component" value="Unassembled WGS sequence"/>
</dbReference>
<name>A0ABW9RPZ0_9BACT</name>
<feature type="region of interest" description="Disordered" evidence="1">
    <location>
        <begin position="87"/>
        <end position="114"/>
    </location>
</feature>
<protein>
    <submittedName>
        <fullName evidence="2">Uncharacterized protein</fullName>
    </submittedName>
</protein>
<evidence type="ECO:0000313" key="2">
    <source>
        <dbReference type="EMBL" id="MTI25368.1"/>
    </source>
</evidence>
<accession>A0ABW9RPZ0</accession>
<organism evidence="2 3">
    <name type="scientific">Fulvivirga kasyanovii</name>
    <dbReference type="NCBI Taxonomy" id="396812"/>
    <lineage>
        <taxon>Bacteria</taxon>
        <taxon>Pseudomonadati</taxon>
        <taxon>Bacteroidota</taxon>
        <taxon>Cytophagia</taxon>
        <taxon>Cytophagales</taxon>
        <taxon>Fulvivirgaceae</taxon>
        <taxon>Fulvivirga</taxon>
    </lineage>
</organism>